<evidence type="ECO:0000256" key="9">
    <source>
        <dbReference type="ARBA" id="ARBA00022781"/>
    </source>
</evidence>
<dbReference type="GO" id="GO:0030254">
    <property type="term" value="P:protein secretion by the type III secretion system"/>
    <property type="evidence" value="ECO:0007669"/>
    <property type="project" value="InterPro"/>
</dbReference>
<dbReference type="InterPro" id="IPR027417">
    <property type="entry name" value="P-loop_NTPase"/>
</dbReference>
<dbReference type="InterPro" id="IPR005714">
    <property type="entry name" value="ATPase_T3SS_FliI/YscN"/>
</dbReference>
<evidence type="ECO:0000313" key="19">
    <source>
        <dbReference type="Proteomes" id="UP000194137"/>
    </source>
</evidence>
<dbReference type="Pfam" id="PF18269">
    <property type="entry name" value="T3SS_ATPase_C"/>
    <property type="match status" value="1"/>
</dbReference>
<evidence type="ECO:0000256" key="4">
    <source>
        <dbReference type="ARBA" id="ARBA00012473"/>
    </source>
</evidence>
<dbReference type="Gene3D" id="3.40.50.12240">
    <property type="match status" value="1"/>
</dbReference>
<keyword evidence="6" id="KW-0813">Transport</keyword>
<dbReference type="GO" id="GO:0008564">
    <property type="term" value="F:protein-exporting ATPase activity"/>
    <property type="evidence" value="ECO:0007669"/>
    <property type="project" value="UniProtKB-EC"/>
</dbReference>
<keyword evidence="10" id="KW-1005">Bacterial flagellum biogenesis</keyword>
<keyword evidence="11" id="KW-0067">ATP-binding</keyword>
<reference evidence="18 19" key="1">
    <citation type="submission" date="2017-05" db="EMBL/GenBank/DDBJ databases">
        <title>Full genome sequence of Pseudorhodoplanes sinuspersici.</title>
        <authorList>
            <person name="Dastgheib S.M.M."/>
            <person name="Shavandi M."/>
            <person name="Tirandaz H."/>
        </authorList>
    </citation>
    <scope>NUCLEOTIDE SEQUENCE [LARGE SCALE GENOMIC DNA]</scope>
    <source>
        <strain evidence="18 19">RIPI110</strain>
    </source>
</reference>
<keyword evidence="9" id="KW-0375">Hydrogen ion transport</keyword>
<dbReference type="STRING" id="1235591.CAK95_15210"/>
<keyword evidence="19" id="KW-1185">Reference proteome</keyword>
<dbReference type="PANTHER" id="PTHR15184">
    <property type="entry name" value="ATP SYNTHASE"/>
    <property type="match status" value="1"/>
</dbReference>
<dbReference type="InterPro" id="IPR000194">
    <property type="entry name" value="ATPase_F1/V1/A1_a/bsu_nucl-bd"/>
</dbReference>
<keyword evidence="12" id="KW-0653">Protein transport</keyword>
<dbReference type="PANTHER" id="PTHR15184:SF9">
    <property type="entry name" value="SPI-1 TYPE 3 SECRETION SYSTEM ATPASE"/>
    <property type="match status" value="1"/>
</dbReference>
<evidence type="ECO:0000256" key="12">
    <source>
        <dbReference type="ARBA" id="ARBA00022927"/>
    </source>
</evidence>
<evidence type="ECO:0000256" key="17">
    <source>
        <dbReference type="ARBA" id="ARBA00034006"/>
    </source>
</evidence>
<dbReference type="GO" id="GO:0046933">
    <property type="term" value="F:proton-transporting ATP synthase activity, rotational mechanism"/>
    <property type="evidence" value="ECO:0007669"/>
    <property type="project" value="TreeGrafter"/>
</dbReference>
<comment type="similarity">
    <text evidence="3">Belongs to the ATPase alpha/beta chains family.</text>
</comment>
<dbReference type="GO" id="GO:0005737">
    <property type="term" value="C:cytoplasm"/>
    <property type="evidence" value="ECO:0007669"/>
    <property type="project" value="UniProtKB-SubCell"/>
</dbReference>
<sequence>MKALAEQIDELDGVEMYGRVVGVRGLMVEVAGPIHAMSVGSKVSIETGQGRTIPGEVVGFAGNNALLMPFGALEGVRRGCRAIVSAAAAAVRPSDGWLGRVVNAMGEPIDGKGPLPAGPSPYAYRNAPPPAHARKRVGEPLDLGVRALNTFLTCCRGQRMGIFAGSGVGKSVLLSMLAKNVEADVSVIGLIGERGREVQEFLQEDLGEEGLKRSVVVVATSDEPALMRRQAAYLTLAIAEYFRDEGRDVLALMDSVTRFAMAQREIGLSAGEPPTAKGYTPTVFSELPRLLERAGPGPDAGTITGLFTVLVDGDDHNEPIADAVRGILDGHVVMQRAIAERGRYPAINILKSVSRTMPRSADPEFLPVITRAKQIMATYADMEELIRLGAYRPGSSAEVDEAIRLHGPLEAFLGQRKDEATTLSEGYQQLASILTVLETEK</sequence>
<evidence type="ECO:0000256" key="11">
    <source>
        <dbReference type="ARBA" id="ARBA00022840"/>
    </source>
</evidence>
<dbReference type="CDD" id="cd01136">
    <property type="entry name" value="ATPase_flagellum-secretory_path_III"/>
    <property type="match status" value="1"/>
</dbReference>
<keyword evidence="8" id="KW-0547">Nucleotide-binding</keyword>
<dbReference type="CDD" id="cd18117">
    <property type="entry name" value="ATP-synt_flagellum-secretory_path_III_N"/>
    <property type="match status" value="1"/>
</dbReference>
<dbReference type="EC" id="7.1.2.2" evidence="4"/>
<keyword evidence="15" id="KW-1006">Bacterial flagellum protein export</keyword>
<dbReference type="InterPro" id="IPR020003">
    <property type="entry name" value="ATPase_a/bsu_AS"/>
</dbReference>
<dbReference type="SMART" id="SM00382">
    <property type="entry name" value="AAA"/>
    <property type="match status" value="1"/>
</dbReference>
<dbReference type="InterPro" id="IPR040627">
    <property type="entry name" value="T3SS_ATPase_C"/>
</dbReference>
<comment type="subcellular location">
    <subcellularLocation>
        <location evidence="2">Cytoplasm</location>
    </subcellularLocation>
</comment>
<dbReference type="Pfam" id="PF02874">
    <property type="entry name" value="ATP-synt_ab_N"/>
    <property type="match status" value="1"/>
</dbReference>
<dbReference type="GO" id="GO:0005524">
    <property type="term" value="F:ATP binding"/>
    <property type="evidence" value="ECO:0007669"/>
    <property type="project" value="UniProtKB-KW"/>
</dbReference>
<keyword evidence="16" id="KW-0066">ATP synthesis</keyword>
<evidence type="ECO:0000256" key="10">
    <source>
        <dbReference type="ARBA" id="ARBA00022795"/>
    </source>
</evidence>
<dbReference type="AlphaFoldDB" id="A0A1W6ZSL2"/>
<evidence type="ECO:0000256" key="3">
    <source>
        <dbReference type="ARBA" id="ARBA00008936"/>
    </source>
</evidence>
<dbReference type="RefSeq" id="WP_086088664.1">
    <property type="nucleotide sequence ID" value="NZ_CP021112.1"/>
</dbReference>
<evidence type="ECO:0000256" key="14">
    <source>
        <dbReference type="ARBA" id="ARBA00023065"/>
    </source>
</evidence>
<comment type="function">
    <text evidence="1">Probable catalytic subunit of a protein translocase for flagellum-specific export, or a proton translocase involved in local circuits at the flagellum.</text>
</comment>
<dbReference type="FunFam" id="3.40.50.12240:FF:000002">
    <property type="entry name" value="Flagellum-specific ATP synthase FliI"/>
    <property type="match status" value="1"/>
</dbReference>
<dbReference type="OrthoDB" id="9801639at2"/>
<evidence type="ECO:0000313" key="18">
    <source>
        <dbReference type="EMBL" id="ARQ00268.1"/>
    </source>
</evidence>
<dbReference type="InterPro" id="IPR050053">
    <property type="entry name" value="ATPase_alpha/beta_chains"/>
</dbReference>
<proteinExistence type="inferred from homology"/>
<evidence type="ECO:0000256" key="7">
    <source>
        <dbReference type="ARBA" id="ARBA00022490"/>
    </source>
</evidence>
<accession>A0A1W6ZSL2</accession>
<organism evidence="18 19">
    <name type="scientific">Pseudorhodoplanes sinuspersici</name>
    <dbReference type="NCBI Taxonomy" id="1235591"/>
    <lineage>
        <taxon>Bacteria</taxon>
        <taxon>Pseudomonadati</taxon>
        <taxon>Pseudomonadota</taxon>
        <taxon>Alphaproteobacteria</taxon>
        <taxon>Hyphomicrobiales</taxon>
        <taxon>Pseudorhodoplanes</taxon>
    </lineage>
</organism>
<dbReference type="NCBIfam" id="TIGR03498">
    <property type="entry name" value="FliI_clade3"/>
    <property type="match status" value="1"/>
</dbReference>
<dbReference type="EMBL" id="CP021112">
    <property type="protein sequence ID" value="ARQ00268.1"/>
    <property type="molecule type" value="Genomic_DNA"/>
</dbReference>
<gene>
    <name evidence="18" type="primary">fliI</name>
    <name evidence="18" type="ORF">CAK95_15210</name>
</gene>
<dbReference type="InterPro" id="IPR022426">
    <property type="entry name" value="FliI_clade3"/>
</dbReference>
<dbReference type="PROSITE" id="PS00152">
    <property type="entry name" value="ATPASE_ALPHA_BETA"/>
    <property type="match status" value="1"/>
</dbReference>
<dbReference type="GO" id="GO:0030257">
    <property type="term" value="C:type III protein secretion system complex"/>
    <property type="evidence" value="ECO:0007669"/>
    <property type="project" value="InterPro"/>
</dbReference>
<evidence type="ECO:0000256" key="6">
    <source>
        <dbReference type="ARBA" id="ARBA00022448"/>
    </source>
</evidence>
<dbReference type="GO" id="GO:0016887">
    <property type="term" value="F:ATP hydrolysis activity"/>
    <property type="evidence" value="ECO:0007669"/>
    <property type="project" value="InterPro"/>
</dbReference>
<dbReference type="KEGG" id="psin:CAK95_15210"/>
<keyword evidence="14" id="KW-0406">Ion transport</keyword>
<dbReference type="GO" id="GO:0044781">
    <property type="term" value="P:bacterial-type flagellum organization"/>
    <property type="evidence" value="ECO:0007669"/>
    <property type="project" value="UniProtKB-KW"/>
</dbReference>
<evidence type="ECO:0000256" key="15">
    <source>
        <dbReference type="ARBA" id="ARBA00023225"/>
    </source>
</evidence>
<dbReference type="Pfam" id="PF00006">
    <property type="entry name" value="ATP-synt_ab"/>
    <property type="match status" value="1"/>
</dbReference>
<name>A0A1W6ZSL2_9HYPH</name>
<dbReference type="SUPFAM" id="SSF52540">
    <property type="entry name" value="P-loop containing nucleoside triphosphate hydrolases"/>
    <property type="match status" value="1"/>
</dbReference>
<evidence type="ECO:0000256" key="2">
    <source>
        <dbReference type="ARBA" id="ARBA00004496"/>
    </source>
</evidence>
<dbReference type="Proteomes" id="UP000194137">
    <property type="component" value="Chromosome"/>
</dbReference>
<dbReference type="NCBIfam" id="TIGR01026">
    <property type="entry name" value="fliI_yscN"/>
    <property type="match status" value="1"/>
</dbReference>
<dbReference type="InterPro" id="IPR003593">
    <property type="entry name" value="AAA+_ATPase"/>
</dbReference>
<protein>
    <recommendedName>
        <fullName evidence="5">Flagellum-specific ATP synthase</fullName>
        <ecNumber evidence="4">7.1.2.2</ecNumber>
    </recommendedName>
</protein>
<dbReference type="GO" id="GO:0009288">
    <property type="term" value="C:bacterial-type flagellum"/>
    <property type="evidence" value="ECO:0007669"/>
    <property type="project" value="InterPro"/>
</dbReference>
<evidence type="ECO:0000256" key="5">
    <source>
        <dbReference type="ARBA" id="ARBA00020580"/>
    </source>
</evidence>
<evidence type="ECO:0000256" key="13">
    <source>
        <dbReference type="ARBA" id="ARBA00022967"/>
    </source>
</evidence>
<keyword evidence="7" id="KW-0963">Cytoplasm</keyword>
<evidence type="ECO:0000256" key="1">
    <source>
        <dbReference type="ARBA" id="ARBA00003290"/>
    </source>
</evidence>
<dbReference type="InterPro" id="IPR004100">
    <property type="entry name" value="ATPase_F1/V1/A1_a/bsu_N"/>
</dbReference>
<evidence type="ECO:0000256" key="8">
    <source>
        <dbReference type="ARBA" id="ARBA00022741"/>
    </source>
</evidence>
<comment type="catalytic activity">
    <reaction evidence="17">
        <text>ATP + H2O + cellular proteinSide 1 = ADP + phosphate + cellular proteinSide 2.</text>
        <dbReference type="EC" id="7.4.2.8"/>
    </reaction>
</comment>
<keyword evidence="13" id="KW-1278">Translocase</keyword>
<evidence type="ECO:0000256" key="16">
    <source>
        <dbReference type="ARBA" id="ARBA00023310"/>
    </source>
</evidence>
<dbReference type="CDD" id="cd18114">
    <property type="entry name" value="ATP-synt_flagellum-secretory_path_III_C"/>
    <property type="match status" value="1"/>
</dbReference>